<name>A0A8X7N187_9BASI</name>
<reference evidence="2" key="2">
    <citation type="journal article" date="2019" name="IMA Fungus">
        <title>Genome sequencing and comparison of five Tilletia species to identify candidate genes for the detection of regulated species infecting wheat.</title>
        <authorList>
            <person name="Nguyen H.D.T."/>
            <person name="Sultana T."/>
            <person name="Kesanakurti P."/>
            <person name="Hambleton S."/>
        </authorList>
    </citation>
    <scope>NUCLEOTIDE SEQUENCE</scope>
    <source>
        <strain evidence="2">DAOMC 236422</strain>
    </source>
</reference>
<sequence length="196" mass="21483">MNVPLSRCLQHGPPVRLPPPPITPINTPTNSRGLQHDLYSTPDIINNRSPEPSSSDSEGETIRTDSERYSEGGEWEPDFVDIQDHSQDDEEYFPENDDVEILVSIPFVPFTLRGVSTLVGASDGGDAAATVKAFATLLLKPTLAFVKIDTQYRFLAALAARCDCPIYTGDLDAKNTEIRDATANKSNRGHKIPRSS</sequence>
<proteinExistence type="predicted"/>
<evidence type="ECO:0000313" key="2">
    <source>
        <dbReference type="EMBL" id="KAE8259267.1"/>
    </source>
</evidence>
<feature type="compositionally biased region" description="Basic and acidic residues" evidence="1">
    <location>
        <begin position="60"/>
        <end position="71"/>
    </location>
</feature>
<dbReference type="EMBL" id="LWDG02001225">
    <property type="protein sequence ID" value="KAE8259267.1"/>
    <property type="molecule type" value="Genomic_DNA"/>
</dbReference>
<keyword evidence="3" id="KW-1185">Reference proteome</keyword>
<dbReference type="AlphaFoldDB" id="A0A8X7N187"/>
<dbReference type="Proteomes" id="UP000078113">
    <property type="component" value="Unassembled WGS sequence"/>
</dbReference>
<protein>
    <submittedName>
        <fullName evidence="2">Uncharacterized protein</fullName>
    </submittedName>
</protein>
<organism evidence="2 3">
    <name type="scientific">Tilletia walkeri</name>
    <dbReference type="NCBI Taxonomy" id="117179"/>
    <lineage>
        <taxon>Eukaryota</taxon>
        <taxon>Fungi</taxon>
        <taxon>Dikarya</taxon>
        <taxon>Basidiomycota</taxon>
        <taxon>Ustilaginomycotina</taxon>
        <taxon>Exobasidiomycetes</taxon>
        <taxon>Tilletiales</taxon>
        <taxon>Tilletiaceae</taxon>
        <taxon>Tilletia</taxon>
    </lineage>
</organism>
<evidence type="ECO:0000313" key="3">
    <source>
        <dbReference type="Proteomes" id="UP000078113"/>
    </source>
</evidence>
<comment type="caution">
    <text evidence="2">The sequence shown here is derived from an EMBL/GenBank/DDBJ whole genome shotgun (WGS) entry which is preliminary data.</text>
</comment>
<accession>A0A8X7N187</accession>
<evidence type="ECO:0000256" key="1">
    <source>
        <dbReference type="SAM" id="MobiDB-lite"/>
    </source>
</evidence>
<reference evidence="2" key="1">
    <citation type="submission" date="2016-04" db="EMBL/GenBank/DDBJ databases">
        <authorList>
            <person name="Nguyen H.D."/>
            <person name="Samba Siva P."/>
            <person name="Cullis J."/>
            <person name="Levesque C.A."/>
            <person name="Hambleton S."/>
        </authorList>
    </citation>
    <scope>NUCLEOTIDE SEQUENCE</scope>
    <source>
        <strain evidence="2">DAOMC 236422</strain>
    </source>
</reference>
<gene>
    <name evidence="2" type="ORF">A4X09_0g7819</name>
</gene>
<feature type="region of interest" description="Disordered" evidence="1">
    <location>
        <begin position="1"/>
        <end position="76"/>
    </location>
</feature>